<dbReference type="InterPro" id="IPR014419">
    <property type="entry name" value="HutZ"/>
</dbReference>
<evidence type="ECO:0000313" key="4">
    <source>
        <dbReference type="Proteomes" id="UP000541421"/>
    </source>
</evidence>
<gene>
    <name evidence="3" type="ORF">HKX40_10465</name>
</gene>
<dbReference type="SUPFAM" id="SSF50475">
    <property type="entry name" value="FMN-binding split barrel"/>
    <property type="match status" value="1"/>
</dbReference>
<reference evidence="3 4" key="1">
    <citation type="submission" date="2020-05" db="EMBL/GenBank/DDBJ databases">
        <authorList>
            <person name="Niu N."/>
        </authorList>
    </citation>
    <scope>NUCLEOTIDE SEQUENCE [LARGE SCALE GENOMIC DNA]</scope>
    <source>
        <strain evidence="3 4">LMG10982</strain>
    </source>
</reference>
<evidence type="ECO:0000313" key="3">
    <source>
        <dbReference type="EMBL" id="NOL50549.1"/>
    </source>
</evidence>
<evidence type="ECO:0000256" key="1">
    <source>
        <dbReference type="ARBA" id="ARBA00023002"/>
    </source>
</evidence>
<dbReference type="GO" id="GO:0005829">
    <property type="term" value="C:cytosol"/>
    <property type="evidence" value="ECO:0007669"/>
    <property type="project" value="TreeGrafter"/>
</dbReference>
<dbReference type="GO" id="GO:0016627">
    <property type="term" value="F:oxidoreductase activity, acting on the CH-CH group of donors"/>
    <property type="evidence" value="ECO:0007669"/>
    <property type="project" value="TreeGrafter"/>
</dbReference>
<organism evidence="3 4">
    <name type="scientific">Pelistega europaea</name>
    <dbReference type="NCBI Taxonomy" id="106147"/>
    <lineage>
        <taxon>Bacteria</taxon>
        <taxon>Pseudomonadati</taxon>
        <taxon>Pseudomonadota</taxon>
        <taxon>Betaproteobacteria</taxon>
        <taxon>Burkholderiales</taxon>
        <taxon>Alcaligenaceae</taxon>
        <taxon>Pelistega</taxon>
    </lineage>
</organism>
<dbReference type="PIRSF" id="PIRSF004633">
    <property type="entry name" value="UCP_PLP_oxd"/>
    <property type="match status" value="1"/>
</dbReference>
<dbReference type="PANTHER" id="PTHR35176:SF6">
    <property type="entry name" value="HEME OXYGENASE HI_0854-RELATED"/>
    <property type="match status" value="1"/>
</dbReference>
<dbReference type="InterPro" id="IPR052019">
    <property type="entry name" value="F420H2_bilvrd_red/Heme_oxyg"/>
</dbReference>
<keyword evidence="1" id="KW-0560">Oxidoreductase</keyword>
<dbReference type="Pfam" id="PF01243">
    <property type="entry name" value="PNPOx_N"/>
    <property type="match status" value="1"/>
</dbReference>
<dbReference type="PANTHER" id="PTHR35176">
    <property type="entry name" value="HEME OXYGENASE HI_0854-RELATED"/>
    <property type="match status" value="1"/>
</dbReference>
<dbReference type="Gene3D" id="2.30.110.10">
    <property type="entry name" value="Electron Transport, Fmn-binding Protein, Chain A"/>
    <property type="match status" value="1"/>
</dbReference>
<proteinExistence type="predicted"/>
<dbReference type="Proteomes" id="UP000541421">
    <property type="component" value="Unassembled WGS sequence"/>
</dbReference>
<dbReference type="GO" id="GO:0070967">
    <property type="term" value="F:coenzyme F420 binding"/>
    <property type="evidence" value="ECO:0007669"/>
    <property type="project" value="TreeGrafter"/>
</dbReference>
<evidence type="ECO:0000259" key="2">
    <source>
        <dbReference type="Pfam" id="PF01243"/>
    </source>
</evidence>
<dbReference type="AlphaFoldDB" id="A0A7Y4P737"/>
<name>A0A7Y4P737_9BURK</name>
<protein>
    <submittedName>
        <fullName evidence="3">Pyridoxamine 5'-phosphate oxidase</fullName>
    </submittedName>
</protein>
<comment type="caution">
    <text evidence="3">The sequence shown here is derived from an EMBL/GenBank/DDBJ whole genome shotgun (WGS) entry which is preliminary data.</text>
</comment>
<dbReference type="InterPro" id="IPR011576">
    <property type="entry name" value="Pyridox_Oxase_N"/>
</dbReference>
<accession>A0A7Y4P737</accession>
<dbReference type="InterPro" id="IPR012349">
    <property type="entry name" value="Split_barrel_FMN-bd"/>
</dbReference>
<keyword evidence="4" id="KW-1185">Reference proteome</keyword>
<sequence length="170" mass="19360">MAQSINLNEIRQQALQFPSHFQSVQLATCCKDGIPEASYACYLFKDGKYYLYLSRLAAHFNNLATNPHCSLLFIEDEDKAKQIFARQRLTIQCSVSIILRGSDVFNRTMDDFAERFGSFMKAVRDLTDFELFELSPEHGSYVAGFAQTYRLSGTDFTNITPVLPASERQD</sequence>
<dbReference type="RefSeq" id="WP_171589533.1">
    <property type="nucleotide sequence ID" value="NZ_JABGBO010000017.1"/>
</dbReference>
<feature type="domain" description="Pyridoxamine 5'-phosphate oxidase N-terminal" evidence="2">
    <location>
        <begin position="12"/>
        <end position="142"/>
    </location>
</feature>
<dbReference type="EMBL" id="JABGBO010000017">
    <property type="protein sequence ID" value="NOL50549.1"/>
    <property type="molecule type" value="Genomic_DNA"/>
</dbReference>